<sequence length="445" mass="47650">MKHSRTLISSLLALASSSAAAVESYDIIDLGNLGTNPAFVFDVNNAGIAVGYSAGPLVDVEGSDTQQPDFTSHAFAFDNPTMTDLGAIVNDTESFDLSVAFSINENNVAIGYSFKEVERTDSNGDPFTTVIEKPIYIDTASQAITEIPSFDASDEQPGRALSGNDNTLFVGFGKFNPPDDTDDSGNALDTYYDRGFIYDSSDSSLVRIDPLTDNTGLLSVMRDVNNNGIATGWAQKNVDDIVLSVAFYVDHADPTNVVEMSLLSDGNSFPWAINNAGVIVGRAADAEKTHFTAFSYDVATQSVTDLGVLNENSPFSEAFDINNNNQIVGTSTNSVFPTTNHAFIYEDGVMKDLNDLIDCKVDGSEPIAPANWTLSEARAINDNGVIVGNGILDGVPKGFMLIPRPGQQPQACQPFFTEDSSGSGSFPLSWIAFLLVGGIWVRRKS</sequence>
<dbReference type="EMBL" id="VIKS01000018">
    <property type="protein sequence ID" value="TQV80264.1"/>
    <property type="molecule type" value="Genomic_DNA"/>
</dbReference>
<proteinExistence type="predicted"/>
<gene>
    <name evidence="2" type="ORF">FLL46_26470</name>
</gene>
<dbReference type="RefSeq" id="WP_142935384.1">
    <property type="nucleotide sequence ID" value="NZ_ML660174.1"/>
</dbReference>
<evidence type="ECO:0000313" key="3">
    <source>
        <dbReference type="Proteomes" id="UP000315439"/>
    </source>
</evidence>
<dbReference type="OrthoDB" id="6219137at2"/>
<comment type="caution">
    <text evidence="2">The sequence shown here is derived from an EMBL/GenBank/DDBJ whole genome shotgun (WGS) entry which is preliminary data.</text>
</comment>
<dbReference type="Proteomes" id="UP000315439">
    <property type="component" value="Unassembled WGS sequence"/>
</dbReference>
<keyword evidence="1" id="KW-0732">Signal</keyword>
<dbReference type="NCBIfam" id="TIGR02913">
    <property type="entry name" value="HAF_rpt"/>
    <property type="match status" value="1"/>
</dbReference>
<evidence type="ECO:0000256" key="1">
    <source>
        <dbReference type="SAM" id="SignalP"/>
    </source>
</evidence>
<dbReference type="Pfam" id="PF11949">
    <property type="entry name" value="DUF3466"/>
    <property type="match status" value="2"/>
</dbReference>
<feature type="signal peptide" evidence="1">
    <location>
        <begin position="1"/>
        <end position="21"/>
    </location>
</feature>
<dbReference type="InterPro" id="IPR014262">
    <property type="entry name" value="HAF_rpt"/>
</dbReference>
<evidence type="ECO:0000313" key="2">
    <source>
        <dbReference type="EMBL" id="TQV80264.1"/>
    </source>
</evidence>
<reference evidence="2 3" key="1">
    <citation type="submission" date="2019-07" db="EMBL/GenBank/DDBJ databases">
        <title>Draft genome for Aliikangiella sp. M105.</title>
        <authorList>
            <person name="Wang G."/>
        </authorList>
    </citation>
    <scope>NUCLEOTIDE SEQUENCE [LARGE SCALE GENOMIC DNA]</scope>
    <source>
        <strain evidence="2 3">M105</strain>
    </source>
</reference>
<protein>
    <submittedName>
        <fullName evidence="2">DUF3466 family protein</fullName>
    </submittedName>
</protein>
<accession>A0A545TSR0</accession>
<name>A0A545TSR0_9GAMM</name>
<dbReference type="InterPro" id="IPR022562">
    <property type="entry name" value="DUF3466"/>
</dbReference>
<feature type="chain" id="PRO_5021820014" evidence="1">
    <location>
        <begin position="22"/>
        <end position="445"/>
    </location>
</feature>
<organism evidence="2 3">
    <name type="scientific">Aliikangiella coralliicola</name>
    <dbReference type="NCBI Taxonomy" id="2592383"/>
    <lineage>
        <taxon>Bacteria</taxon>
        <taxon>Pseudomonadati</taxon>
        <taxon>Pseudomonadota</taxon>
        <taxon>Gammaproteobacteria</taxon>
        <taxon>Oceanospirillales</taxon>
        <taxon>Pleioneaceae</taxon>
        <taxon>Aliikangiella</taxon>
    </lineage>
</organism>
<keyword evidence="3" id="KW-1185">Reference proteome</keyword>
<dbReference type="AlphaFoldDB" id="A0A545TSR0"/>